<dbReference type="Proteomes" id="UP001595923">
    <property type="component" value="Unassembled WGS sequence"/>
</dbReference>
<reference evidence="2" key="1">
    <citation type="journal article" date="2019" name="Int. J. Syst. Evol. Microbiol.">
        <title>The Global Catalogue of Microorganisms (GCM) 10K type strain sequencing project: providing services to taxonomists for standard genome sequencing and annotation.</title>
        <authorList>
            <consortium name="The Broad Institute Genomics Platform"/>
            <consortium name="The Broad Institute Genome Sequencing Center for Infectious Disease"/>
            <person name="Wu L."/>
            <person name="Ma J."/>
        </authorList>
    </citation>
    <scope>NUCLEOTIDE SEQUENCE [LARGE SCALE GENOMIC DNA]</scope>
    <source>
        <strain evidence="2">XZYJ18</strain>
    </source>
</reference>
<dbReference type="Gene3D" id="1.10.132.100">
    <property type="match status" value="1"/>
</dbReference>
<comment type="caution">
    <text evidence="1">The sequence shown here is derived from an EMBL/GenBank/DDBJ whole genome shotgun (WGS) entry which is preliminary data.</text>
</comment>
<dbReference type="EMBL" id="JBHSFQ010000029">
    <property type="protein sequence ID" value="MFC4564842.1"/>
    <property type="molecule type" value="Genomic_DNA"/>
</dbReference>
<sequence length="538" mass="60379">MPSCNLLSEQWLPVVTVDGESELLSLGDVFRHARGLRCLQGEAPIVTAALYRLLLAFLHRVHEGPATEGEWAELWRNGVDTGRLDAYEAAHRDEFWLLGGERPFFQCPELADVPPKPATHLLLYRAKGNNTTLFDHATDEERPDLPADAAARWLVTVQAFDTGGTKTPYRPGGTKSSKAGLGNYFGTVLLEGATLWETLLLNAVVYDPPGGRPLATTTPGDRAIWEREHPPGPAPVASAFPQGWVDLLTWPSRRILLHSKEKDGRVYVDGAVVAPGTQLGAELIEIEAMAAFRRRGGKKLIYDPVRLEMLRGVWRHATDLLLPARAVGERRRPQTIDEVARLVDLRFLDERKAVTLRVFGQKLMSNPGAVEYWSEEALPIKLALLRAQDTGWNLEQLLGRAVKLADAVGDELQRTVVNYHEGLRSRFDRRKHQSFLAERYWPRLDAEFALLLSDLGDLVTRYEPDSPEGREESRGLFERWRRHVDTTAKEAVGAWIDEFPGGSPRQILEVARAEMIFLGALNDLTDVYRHEIRQYTGS</sequence>
<dbReference type="NCBIfam" id="TIGR02547">
    <property type="entry name" value="casA_cse1"/>
    <property type="match status" value="1"/>
</dbReference>
<dbReference type="RefSeq" id="WP_378578342.1">
    <property type="nucleotide sequence ID" value="NZ_JBHSFQ010000029.1"/>
</dbReference>
<keyword evidence="2" id="KW-1185">Reference proteome</keyword>
<evidence type="ECO:0000313" key="2">
    <source>
        <dbReference type="Proteomes" id="UP001595923"/>
    </source>
</evidence>
<gene>
    <name evidence="1" type="primary">casA</name>
    <name evidence="1" type="synonym">cse1</name>
    <name evidence="1" type="ORF">ACFO4E_23540</name>
</gene>
<dbReference type="InterPro" id="IPR013381">
    <property type="entry name" value="CRISPR-assoc_prot_Cse1"/>
</dbReference>
<dbReference type="Pfam" id="PF09481">
    <property type="entry name" value="CRISPR_Cse1"/>
    <property type="match status" value="1"/>
</dbReference>
<proteinExistence type="predicted"/>
<accession>A0ABV9E1I4</accession>
<evidence type="ECO:0000313" key="1">
    <source>
        <dbReference type="EMBL" id="MFC4564842.1"/>
    </source>
</evidence>
<organism evidence="1 2">
    <name type="scientific">Nocardiopsis mangrovi</name>
    <dbReference type="NCBI Taxonomy" id="1179818"/>
    <lineage>
        <taxon>Bacteria</taxon>
        <taxon>Bacillati</taxon>
        <taxon>Actinomycetota</taxon>
        <taxon>Actinomycetes</taxon>
        <taxon>Streptosporangiales</taxon>
        <taxon>Nocardiopsidaceae</taxon>
        <taxon>Nocardiopsis</taxon>
    </lineage>
</organism>
<protein>
    <submittedName>
        <fullName evidence="1">Type I-E CRISPR-associated protein Cse1/CasA</fullName>
    </submittedName>
</protein>
<name>A0ABV9E1I4_9ACTN</name>